<dbReference type="GeneID" id="64705521"/>
<organism evidence="2 3">
    <name type="scientific">Suillus discolor</name>
    <dbReference type="NCBI Taxonomy" id="1912936"/>
    <lineage>
        <taxon>Eukaryota</taxon>
        <taxon>Fungi</taxon>
        <taxon>Dikarya</taxon>
        <taxon>Basidiomycota</taxon>
        <taxon>Agaricomycotina</taxon>
        <taxon>Agaricomycetes</taxon>
        <taxon>Agaricomycetidae</taxon>
        <taxon>Boletales</taxon>
        <taxon>Suillineae</taxon>
        <taxon>Suillaceae</taxon>
        <taxon>Suillus</taxon>
    </lineage>
</organism>
<dbReference type="PROSITE" id="PS50011">
    <property type="entry name" value="PROTEIN_KINASE_DOM"/>
    <property type="match status" value="2"/>
</dbReference>
<proteinExistence type="predicted"/>
<dbReference type="GO" id="GO:0005524">
    <property type="term" value="F:ATP binding"/>
    <property type="evidence" value="ECO:0007669"/>
    <property type="project" value="InterPro"/>
</dbReference>
<dbReference type="EMBL" id="JABBWM010000029">
    <property type="protein sequence ID" value="KAG2108006.1"/>
    <property type="molecule type" value="Genomic_DNA"/>
</dbReference>
<dbReference type="RefSeq" id="XP_041292604.1">
    <property type="nucleotide sequence ID" value="XM_041443262.1"/>
</dbReference>
<dbReference type="AlphaFoldDB" id="A0A9P7F5L6"/>
<feature type="domain" description="Protein kinase" evidence="1">
    <location>
        <begin position="258"/>
        <end position="517"/>
    </location>
</feature>
<dbReference type="InterPro" id="IPR051681">
    <property type="entry name" value="Ser/Thr_Kinases-Pseudokinases"/>
</dbReference>
<dbReference type="Pfam" id="PF00069">
    <property type="entry name" value="Pkinase"/>
    <property type="match status" value="1"/>
</dbReference>
<keyword evidence="2" id="KW-0808">Transferase</keyword>
<keyword evidence="2" id="KW-0418">Kinase</keyword>
<keyword evidence="3" id="KW-1185">Reference proteome</keyword>
<dbReference type="OrthoDB" id="4062651at2759"/>
<dbReference type="SUPFAM" id="SSF56112">
    <property type="entry name" value="Protein kinase-like (PK-like)"/>
    <property type="match status" value="2"/>
</dbReference>
<dbReference type="GO" id="GO:0004674">
    <property type="term" value="F:protein serine/threonine kinase activity"/>
    <property type="evidence" value="ECO:0007669"/>
    <property type="project" value="TreeGrafter"/>
</dbReference>
<reference evidence="2" key="1">
    <citation type="journal article" date="2020" name="New Phytol.">
        <title>Comparative genomics reveals dynamic genome evolution in host specialist ectomycorrhizal fungi.</title>
        <authorList>
            <person name="Lofgren L.A."/>
            <person name="Nguyen N.H."/>
            <person name="Vilgalys R."/>
            <person name="Ruytinx J."/>
            <person name="Liao H.L."/>
            <person name="Branco S."/>
            <person name="Kuo A."/>
            <person name="LaButti K."/>
            <person name="Lipzen A."/>
            <person name="Andreopoulos W."/>
            <person name="Pangilinan J."/>
            <person name="Riley R."/>
            <person name="Hundley H."/>
            <person name="Na H."/>
            <person name="Barry K."/>
            <person name="Grigoriev I.V."/>
            <person name="Stajich J.E."/>
            <person name="Kennedy P.G."/>
        </authorList>
    </citation>
    <scope>NUCLEOTIDE SEQUENCE</scope>
    <source>
        <strain evidence="2">FC423</strain>
    </source>
</reference>
<dbReference type="PANTHER" id="PTHR44329:SF214">
    <property type="entry name" value="PROTEIN KINASE DOMAIN-CONTAINING PROTEIN"/>
    <property type="match status" value="1"/>
</dbReference>
<gene>
    <name evidence="2" type="ORF">F5147DRAFT_800469</name>
</gene>
<dbReference type="PANTHER" id="PTHR44329">
    <property type="entry name" value="SERINE/THREONINE-PROTEIN KINASE TNNI3K-RELATED"/>
    <property type="match status" value="1"/>
</dbReference>
<evidence type="ECO:0000313" key="3">
    <source>
        <dbReference type="Proteomes" id="UP000823399"/>
    </source>
</evidence>
<feature type="domain" description="Protein kinase" evidence="1">
    <location>
        <begin position="1"/>
        <end position="241"/>
    </location>
</feature>
<dbReference type="Proteomes" id="UP000823399">
    <property type="component" value="Unassembled WGS sequence"/>
</dbReference>
<evidence type="ECO:0000259" key="1">
    <source>
        <dbReference type="PROSITE" id="PS50011"/>
    </source>
</evidence>
<name>A0A9P7F5L6_9AGAM</name>
<dbReference type="InterPro" id="IPR000719">
    <property type="entry name" value="Prot_kinase_dom"/>
</dbReference>
<evidence type="ECO:0000313" key="2">
    <source>
        <dbReference type="EMBL" id="KAG2108006.1"/>
    </source>
</evidence>
<protein>
    <submittedName>
        <fullName evidence="2">Kinase-like domain-containing protein</fullName>
    </submittedName>
</protein>
<dbReference type="CDD" id="cd00180">
    <property type="entry name" value="PKc"/>
    <property type="match status" value="1"/>
</dbReference>
<dbReference type="InterPro" id="IPR011009">
    <property type="entry name" value="Kinase-like_dom_sf"/>
</dbReference>
<dbReference type="Pfam" id="PF07714">
    <property type="entry name" value="PK_Tyr_Ser-Thr"/>
    <property type="match status" value="1"/>
</dbReference>
<sequence>MTPQRILKEIHLRKRLNHPNIIRLLGTTGDFQGGSFPSLVFPWMPSGDLHCHIAYHGAGIEVSLKLSLARDIASGVAYLHESHVVHGNLESKNILIGPENRAYLTGFSLATDLDKPFKTPEPGGVRFAAPECFINKKGNSSLSIINRDILNRLYLTPRECVLAYPDYSEACIQVFSGCLPWHDSRSSDIINRLRQRRMPPRPVGGGIDNSLWNFITRCCSFIPRDRPSATQILEFLKHQYTPSEVDISPDDLTGMLRNTPLIPTTSGGFAHITKCTLKRDWNTIQVAAKSIRLQPDDPDQKEYLRERKLWERLMQENILPLLGVARNFGGVPGYNALVCSWMENGTLSDYIKRYPEMEPRQKLKLLCDIATGLRYLHSQDIVHGDLTDSNIFVDINGRAVIADFGLSFRISEPTGSYTVTAAARWMAPELVMDDAKPSIHSDMYSFGSIMNYVISGELPFPSEQIPYLAIFRGEAPCTGRANDVSQEHWNFIQRCWGRIASSRPSAEEACELLRSELDSNV</sequence>
<dbReference type="Gene3D" id="1.10.510.10">
    <property type="entry name" value="Transferase(Phosphotransferase) domain 1"/>
    <property type="match status" value="2"/>
</dbReference>
<accession>A0A9P7F5L6</accession>
<comment type="caution">
    <text evidence="2">The sequence shown here is derived from an EMBL/GenBank/DDBJ whole genome shotgun (WGS) entry which is preliminary data.</text>
</comment>
<dbReference type="InterPro" id="IPR001245">
    <property type="entry name" value="Ser-Thr/Tyr_kinase_cat_dom"/>
</dbReference>